<feature type="repeat" description="TPR" evidence="4">
    <location>
        <begin position="282"/>
        <end position="315"/>
    </location>
</feature>
<keyword evidence="8" id="KW-1185">Reference proteome</keyword>
<feature type="compositionally biased region" description="Basic and acidic residues" evidence="5">
    <location>
        <begin position="890"/>
        <end position="902"/>
    </location>
</feature>
<organism evidence="7 8">
    <name type="scientific">Striga hermonthica</name>
    <name type="common">Purple witchweed</name>
    <name type="synonym">Buchnera hermonthica</name>
    <dbReference type="NCBI Taxonomy" id="68872"/>
    <lineage>
        <taxon>Eukaryota</taxon>
        <taxon>Viridiplantae</taxon>
        <taxon>Streptophyta</taxon>
        <taxon>Embryophyta</taxon>
        <taxon>Tracheophyta</taxon>
        <taxon>Spermatophyta</taxon>
        <taxon>Magnoliopsida</taxon>
        <taxon>eudicotyledons</taxon>
        <taxon>Gunneridae</taxon>
        <taxon>Pentapetalae</taxon>
        <taxon>asterids</taxon>
        <taxon>lamiids</taxon>
        <taxon>Lamiales</taxon>
        <taxon>Orobanchaceae</taxon>
        <taxon>Buchnereae</taxon>
        <taxon>Striga</taxon>
    </lineage>
</organism>
<dbReference type="OrthoDB" id="26282at2759"/>
<comment type="caution">
    <text evidence="7">The sequence shown here is derived from an EMBL/GenBank/DDBJ whole genome shotgun (WGS) entry which is preliminary data.</text>
</comment>
<feature type="compositionally biased region" description="Low complexity" evidence="5">
    <location>
        <begin position="723"/>
        <end position="755"/>
    </location>
</feature>
<evidence type="ECO:0000256" key="4">
    <source>
        <dbReference type="PROSITE-ProRule" id="PRU00339"/>
    </source>
</evidence>
<evidence type="ECO:0000259" key="6">
    <source>
        <dbReference type="Pfam" id="PF05843"/>
    </source>
</evidence>
<protein>
    <submittedName>
        <fullName evidence="7">Cleavage stimulation factor subunit 77</fullName>
    </submittedName>
</protein>
<dbReference type="InterPro" id="IPR008847">
    <property type="entry name" value="Suf"/>
</dbReference>
<gene>
    <name evidence="7" type="ORF">SHERM_26306</name>
</gene>
<evidence type="ECO:0000256" key="1">
    <source>
        <dbReference type="ARBA" id="ARBA00004123"/>
    </source>
</evidence>
<dbReference type="GO" id="GO:0003729">
    <property type="term" value="F:mRNA binding"/>
    <property type="evidence" value="ECO:0007669"/>
    <property type="project" value="TreeGrafter"/>
</dbReference>
<feature type="compositionally biased region" description="Basic and acidic residues" evidence="5">
    <location>
        <begin position="782"/>
        <end position="792"/>
    </location>
</feature>
<evidence type="ECO:0000256" key="5">
    <source>
        <dbReference type="SAM" id="MobiDB-lite"/>
    </source>
</evidence>
<dbReference type="InterPro" id="IPR011990">
    <property type="entry name" value="TPR-like_helical_dom_sf"/>
</dbReference>
<accession>A0A9N7NBD4</accession>
<dbReference type="GO" id="GO:0005634">
    <property type="term" value="C:nucleus"/>
    <property type="evidence" value="ECO:0007669"/>
    <property type="project" value="UniProtKB-SubCell"/>
</dbReference>
<keyword evidence="4" id="KW-0802">TPR repeat</keyword>
<feature type="region of interest" description="Disordered" evidence="5">
    <location>
        <begin position="883"/>
        <end position="902"/>
    </location>
</feature>
<name>A0A9N7NBD4_STRHE</name>
<sequence length="995" mass="111548">MAKSTAETNSTSMLDGNADHFNVEAAEILANEALRMPISDAVPIYEKLLAAFPTSAKYWKQYVEGLMAVNNDEATRQVFSRCLLNCLQVPLWRCYIRFIRKINDMKGLEGQEETKKAYEFMLNYVGADIASGPVWMEYIAYLKSLPAQTTLEESQRMTAIRKTYQRAILMPTHHVEQLWRDYENFENSVSRALAKGLVAEYQPKYNSARAVYRERKKYFDDIDWNMLAVPPSGSLKEEMQWKSWKKLLSFEKGNPQRIDNSSSNKRIAFAYEQCLMYLYHYPDIWYDYATWHAKSGSRGSAIKVFQRALKALPDSDMLKYAYAELEESHGAVQAAKKVYESLIGDGVNATALSHIQYIRFLRRTEGIEAARKYFLDARKSPNCTYHVFVAYAMMAFCLDKNAKLAHNVFEAGLKRFMHEPSYILEYADFLCRLNDDRNVRALFERALSSLPPDESVEVWNKFIQFEQTYGDLASMLKVEQRRKEALCRMAENGESVLENSLQDVISRYSFMDLWPCSSKDLDHLARQEWLTKNANRKAEAVPANGPMSTDWKISSGPKNPDISGKIVLPDVSRMVIYGPGHQNGPPAPGLSAFPNPLTSGVPVNSGGTTSINDILKTLPPPLAAFVTNLPAVEGPSPDVDFVISICLQSNIASVSGNPGMPQTLQSAPAPSTSDMSGSSKFKQTRDRQQGKRKESERQDEETSGIQSQAQPRDAFKIRQLQKARAGATATTSRTASYGSGLSGDLSASSSLSKCSWKSRKDGNRRNSMGNSQQTRKRGTTRRTTDIVPERNGEGGTQNDEGVTRCRTRLPHVRQRATYRKSDKSREVSESAIATLERASVRLKRLKLGARTPSQSDNDDFVDDVPLGDIIAKCNVTSRSTRLSLVQQGDDSTKHDNPQEDPTLDRMIEELERDAPERAGDTLKHSEVGARKLSQAVSDDVLDDVPLAELAKRRYGTGHLPLLQKGDTTRNHANTKDERVGDDVLDDVPLLGLAKK</sequence>
<proteinExistence type="predicted"/>
<feature type="compositionally biased region" description="Basic and acidic residues" evidence="5">
    <location>
        <begin position="966"/>
        <end position="980"/>
    </location>
</feature>
<dbReference type="EMBL" id="CACSLK010027831">
    <property type="protein sequence ID" value="CAA0830923.1"/>
    <property type="molecule type" value="Genomic_DNA"/>
</dbReference>
<dbReference type="PANTHER" id="PTHR19980">
    <property type="entry name" value="RNA CLEAVAGE STIMULATION FACTOR"/>
    <property type="match status" value="1"/>
</dbReference>
<evidence type="ECO:0000256" key="3">
    <source>
        <dbReference type="ARBA" id="ARBA00023242"/>
    </source>
</evidence>
<dbReference type="SMART" id="SM00386">
    <property type="entry name" value="HAT"/>
    <property type="match status" value="10"/>
</dbReference>
<feature type="domain" description="Suppressor of forked" evidence="6">
    <location>
        <begin position="20"/>
        <end position="521"/>
    </location>
</feature>
<dbReference type="SUPFAM" id="SSF48452">
    <property type="entry name" value="TPR-like"/>
    <property type="match status" value="1"/>
</dbReference>
<keyword evidence="3" id="KW-0539">Nucleus</keyword>
<dbReference type="Gene3D" id="1.25.40.1040">
    <property type="match status" value="1"/>
</dbReference>
<dbReference type="Pfam" id="PF05843">
    <property type="entry name" value="Suf"/>
    <property type="match status" value="1"/>
</dbReference>
<evidence type="ECO:0000256" key="2">
    <source>
        <dbReference type="ARBA" id="ARBA00022737"/>
    </source>
</evidence>
<dbReference type="AlphaFoldDB" id="A0A9N7NBD4"/>
<keyword evidence="2" id="KW-0677">Repeat</keyword>
<dbReference type="GO" id="GO:0031124">
    <property type="term" value="P:mRNA 3'-end processing"/>
    <property type="evidence" value="ECO:0007669"/>
    <property type="project" value="InterPro"/>
</dbReference>
<comment type="subcellular location">
    <subcellularLocation>
        <location evidence="1">Nucleus</location>
    </subcellularLocation>
</comment>
<dbReference type="FunFam" id="1.25.40.1040:FF:000005">
    <property type="entry name" value="Cleavage stimulation factor subunit 77"/>
    <property type="match status" value="1"/>
</dbReference>
<feature type="region of interest" description="Disordered" evidence="5">
    <location>
        <begin position="955"/>
        <end position="980"/>
    </location>
</feature>
<feature type="region of interest" description="Disordered" evidence="5">
    <location>
        <begin position="657"/>
        <end position="801"/>
    </location>
</feature>
<dbReference type="InterPro" id="IPR019734">
    <property type="entry name" value="TPR_rpt"/>
</dbReference>
<dbReference type="PROSITE" id="PS50005">
    <property type="entry name" value="TPR"/>
    <property type="match status" value="1"/>
</dbReference>
<dbReference type="InterPro" id="IPR045243">
    <property type="entry name" value="Rna14-like"/>
</dbReference>
<dbReference type="PANTHER" id="PTHR19980:SF0">
    <property type="entry name" value="CLEAVAGE STIMULATION FACTOR SUBUNIT 3"/>
    <property type="match status" value="1"/>
</dbReference>
<reference evidence="7" key="1">
    <citation type="submission" date="2019-12" db="EMBL/GenBank/DDBJ databases">
        <authorList>
            <person name="Scholes J."/>
        </authorList>
    </citation>
    <scope>NUCLEOTIDE SEQUENCE</scope>
</reference>
<dbReference type="InterPro" id="IPR003107">
    <property type="entry name" value="HAT"/>
</dbReference>
<feature type="compositionally biased region" description="Basic and acidic residues" evidence="5">
    <location>
        <begin position="683"/>
        <end position="696"/>
    </location>
</feature>
<dbReference type="Proteomes" id="UP001153555">
    <property type="component" value="Unassembled WGS sequence"/>
</dbReference>
<evidence type="ECO:0000313" key="8">
    <source>
        <dbReference type="Proteomes" id="UP001153555"/>
    </source>
</evidence>
<feature type="compositionally biased region" description="Polar residues" evidence="5">
    <location>
        <begin position="657"/>
        <end position="681"/>
    </location>
</feature>
<evidence type="ECO:0000313" key="7">
    <source>
        <dbReference type="EMBL" id="CAA0830923.1"/>
    </source>
</evidence>